<dbReference type="EMBL" id="CP014691">
    <property type="protein sequence ID" value="AQS87663.1"/>
    <property type="molecule type" value="Genomic_DNA"/>
</dbReference>
<dbReference type="Pfam" id="PF00440">
    <property type="entry name" value="TetR_N"/>
    <property type="match status" value="1"/>
</dbReference>
<dbReference type="InterPro" id="IPR025996">
    <property type="entry name" value="MT1864/Rv1816-like_C"/>
</dbReference>
<gene>
    <name evidence="6" type="ORF">A0U93_06665</name>
</gene>
<keyword evidence="7" id="KW-1185">Reference proteome</keyword>
<dbReference type="InterPro" id="IPR001647">
    <property type="entry name" value="HTH_TetR"/>
</dbReference>
<evidence type="ECO:0000256" key="1">
    <source>
        <dbReference type="ARBA" id="ARBA00023015"/>
    </source>
</evidence>
<accession>A0A1U9KPH5</accession>
<dbReference type="Pfam" id="PF13305">
    <property type="entry name" value="TetR_C_33"/>
    <property type="match status" value="1"/>
</dbReference>
<evidence type="ECO:0000256" key="2">
    <source>
        <dbReference type="ARBA" id="ARBA00023125"/>
    </source>
</evidence>
<evidence type="ECO:0000256" key="4">
    <source>
        <dbReference type="PROSITE-ProRule" id="PRU00335"/>
    </source>
</evidence>
<dbReference type="InterPro" id="IPR036271">
    <property type="entry name" value="Tet_transcr_reg_TetR-rel_C_sf"/>
</dbReference>
<proteinExistence type="predicted"/>
<keyword evidence="1" id="KW-0805">Transcription regulation</keyword>
<protein>
    <recommendedName>
        <fullName evidence="5">HTH tetR-type domain-containing protein</fullName>
    </recommendedName>
</protein>
<reference evidence="6 7" key="1">
    <citation type="submission" date="2016-03" db="EMBL/GenBank/DDBJ databases">
        <title>Acetic acid bacteria sequencing.</title>
        <authorList>
            <person name="Brandt J."/>
            <person name="Jakob F."/>
            <person name="Vogel R.F."/>
        </authorList>
    </citation>
    <scope>NUCLEOTIDE SEQUENCE [LARGE SCALE GENOMIC DNA]</scope>
    <source>
        <strain evidence="6 7">NBRC 101099</strain>
    </source>
</reference>
<name>A0A1U9KPH5_9PROT</name>
<feature type="domain" description="HTH tetR-type" evidence="5">
    <location>
        <begin position="1"/>
        <end position="55"/>
    </location>
</feature>
<evidence type="ECO:0000313" key="7">
    <source>
        <dbReference type="Proteomes" id="UP000188604"/>
    </source>
</evidence>
<dbReference type="Gene3D" id="1.10.357.10">
    <property type="entry name" value="Tetracycline Repressor, domain 2"/>
    <property type="match status" value="1"/>
</dbReference>
<dbReference type="InterPro" id="IPR009057">
    <property type="entry name" value="Homeodomain-like_sf"/>
</dbReference>
<dbReference type="SUPFAM" id="SSF48498">
    <property type="entry name" value="Tetracyclin repressor-like, C-terminal domain"/>
    <property type="match status" value="1"/>
</dbReference>
<dbReference type="AlphaFoldDB" id="A0A1U9KPH5"/>
<dbReference type="PROSITE" id="PS50977">
    <property type="entry name" value="HTH_TETR_2"/>
    <property type="match status" value="1"/>
</dbReference>
<organism evidence="6 7">
    <name type="scientific">Neoasaia chiangmaiensis</name>
    <dbReference type="NCBI Taxonomy" id="320497"/>
    <lineage>
        <taxon>Bacteria</taxon>
        <taxon>Pseudomonadati</taxon>
        <taxon>Pseudomonadota</taxon>
        <taxon>Alphaproteobacteria</taxon>
        <taxon>Acetobacterales</taxon>
        <taxon>Acetobacteraceae</taxon>
        <taxon>Neoasaia</taxon>
    </lineage>
</organism>
<feature type="DNA-binding region" description="H-T-H motif" evidence="4">
    <location>
        <begin position="18"/>
        <end position="37"/>
    </location>
</feature>
<evidence type="ECO:0000259" key="5">
    <source>
        <dbReference type="PROSITE" id="PS50977"/>
    </source>
</evidence>
<dbReference type="SUPFAM" id="SSF46689">
    <property type="entry name" value="Homeodomain-like"/>
    <property type="match status" value="1"/>
</dbReference>
<dbReference type="Proteomes" id="UP000188604">
    <property type="component" value="Chromosome"/>
</dbReference>
<keyword evidence="3" id="KW-0804">Transcription</keyword>
<dbReference type="KEGG" id="nch:A0U93_06665"/>
<evidence type="ECO:0000256" key="3">
    <source>
        <dbReference type="ARBA" id="ARBA00023163"/>
    </source>
</evidence>
<evidence type="ECO:0000313" key="6">
    <source>
        <dbReference type="EMBL" id="AQS87663.1"/>
    </source>
</evidence>
<dbReference type="STRING" id="320497.A0U93_06665"/>
<sequence>MLDAAHVMLQGEGIASLKLRAIARRAGVSATAGDPHFGNLAGLLSELAADGFAALGKAMHSAGSDVQGRGRAYMRFALTHPALFNLMFRSDALDWSRPRLKETSGEAFAFLGAQDADMASAQEAPRFAARWGIVHGLAALAVDGRLDTLRQQSGDDDLDALIGHALGLVSIA</sequence>
<dbReference type="GO" id="GO:0003677">
    <property type="term" value="F:DNA binding"/>
    <property type="evidence" value="ECO:0007669"/>
    <property type="project" value="UniProtKB-UniRule"/>
</dbReference>
<keyword evidence="2 4" id="KW-0238">DNA-binding</keyword>